<name>A0A239HBD3_9ACTN</name>
<dbReference type="InterPro" id="IPR050741">
    <property type="entry name" value="Acyl-CoA_dehydrogenase"/>
</dbReference>
<evidence type="ECO:0000256" key="2">
    <source>
        <dbReference type="ARBA" id="ARBA00009347"/>
    </source>
</evidence>
<dbReference type="Pfam" id="PF00441">
    <property type="entry name" value="Acyl-CoA_dh_1"/>
    <property type="match status" value="1"/>
</dbReference>
<dbReference type="InterPro" id="IPR006091">
    <property type="entry name" value="Acyl-CoA_Oxase/DH_mid-dom"/>
</dbReference>
<comment type="function">
    <text evidence="6">Catalyzes the dehydrogenation at the alpha-beta position of ACP-bound acyl chains. This results in the introduction of a double bond in the lipidic chain, which is further transferred to the epsilon-amino group of lysine residue in the mycobactin core by MbtK.</text>
</comment>
<evidence type="ECO:0000256" key="1">
    <source>
        <dbReference type="ARBA" id="ARBA00005102"/>
    </source>
</evidence>
<dbReference type="Gene3D" id="1.20.140.10">
    <property type="entry name" value="Butyryl-CoA Dehydrogenase, subunit A, domain 3"/>
    <property type="match status" value="1"/>
</dbReference>
<evidence type="ECO:0000256" key="7">
    <source>
        <dbReference type="ARBA" id="ARBA00040394"/>
    </source>
</evidence>
<dbReference type="EMBL" id="FZNR01000024">
    <property type="protein sequence ID" value="SNS78475.1"/>
    <property type="molecule type" value="Genomic_DNA"/>
</dbReference>
<evidence type="ECO:0000313" key="12">
    <source>
        <dbReference type="EMBL" id="SNS78475.1"/>
    </source>
</evidence>
<comment type="pathway">
    <text evidence="1">Siderophore biosynthesis; mycobactin biosynthesis.</text>
</comment>
<evidence type="ECO:0000256" key="6">
    <source>
        <dbReference type="ARBA" id="ARBA00037085"/>
    </source>
</evidence>
<comment type="similarity">
    <text evidence="2 9">Belongs to the acyl-CoA dehydrogenase family.</text>
</comment>
<evidence type="ECO:0000256" key="8">
    <source>
        <dbReference type="ARBA" id="ARBA00042660"/>
    </source>
</evidence>
<dbReference type="InterPro" id="IPR009075">
    <property type="entry name" value="AcylCo_DH/oxidase_C"/>
</dbReference>
<keyword evidence="3 9" id="KW-0285">Flavoprotein</keyword>
<protein>
    <recommendedName>
        <fullName evidence="7">Acyl-[acyl-carrier-protein] dehydrogenase MbtN</fullName>
    </recommendedName>
    <alternativeName>
        <fullName evidence="8">Mycobactin synthase protein N</fullName>
    </alternativeName>
</protein>
<dbReference type="GO" id="GO:0033539">
    <property type="term" value="P:fatty acid beta-oxidation using acyl-CoA dehydrogenase"/>
    <property type="evidence" value="ECO:0007669"/>
    <property type="project" value="TreeGrafter"/>
</dbReference>
<evidence type="ECO:0000259" key="10">
    <source>
        <dbReference type="Pfam" id="PF00441"/>
    </source>
</evidence>
<keyword evidence="5 9" id="KW-0560">Oxidoreductase</keyword>
<dbReference type="AlphaFoldDB" id="A0A239HBD3"/>
<dbReference type="PANTHER" id="PTHR48083">
    <property type="entry name" value="MEDIUM-CHAIN SPECIFIC ACYL-COA DEHYDROGENASE, MITOCHONDRIAL-RELATED"/>
    <property type="match status" value="1"/>
</dbReference>
<sequence length="382" mass="39281">MSDRAPGAGTVTAVAPAAGAGSYPVEDVATRTGAAIHAAGTPSDARAVWRALGGHGLLDGAGPERLPALLGVLDEHCPVGVVLSVCVQVASALPLLREHAEAVDGGPVSAVHRAAARGAATLALAATDRAGSGSDLMNLGTTAQLNGDEVILDGGKRWITNATTADHALVLARHRPQPHFTSFVWVLAPIEAPGVRVTATEDDLLPGAGLGDIEFDGVRLDRSHLIGRAGRGMVNFARHITTERYAGGVWAAAICRRVLADTQRRLAARPLGAGHAWDNAAIRERFARCLVESWRIGAACAAYRDSPDPMVASMLLKTAVAESLDLVLGECGRLLGADAYGDAGLARLRAATAMFATAGGATGAMLAGIADHAGDLLGRRPW</sequence>
<evidence type="ECO:0000256" key="5">
    <source>
        <dbReference type="ARBA" id="ARBA00023002"/>
    </source>
</evidence>
<accession>A0A239HBD3</accession>
<dbReference type="SUPFAM" id="SSF47203">
    <property type="entry name" value="Acyl-CoA dehydrogenase C-terminal domain-like"/>
    <property type="match status" value="1"/>
</dbReference>
<keyword evidence="13" id="KW-1185">Reference proteome</keyword>
<dbReference type="PANTHER" id="PTHR48083:SF20">
    <property type="entry name" value="LONG-CHAIN SPECIFIC ACYL-COA DEHYDROGENASE, MITOCHONDRIAL"/>
    <property type="match status" value="1"/>
</dbReference>
<dbReference type="Pfam" id="PF02770">
    <property type="entry name" value="Acyl-CoA_dh_M"/>
    <property type="match status" value="1"/>
</dbReference>
<dbReference type="GO" id="GO:0050660">
    <property type="term" value="F:flavin adenine dinucleotide binding"/>
    <property type="evidence" value="ECO:0007669"/>
    <property type="project" value="TreeGrafter"/>
</dbReference>
<evidence type="ECO:0000256" key="9">
    <source>
        <dbReference type="RuleBase" id="RU362125"/>
    </source>
</evidence>
<dbReference type="RefSeq" id="WP_239138791.1">
    <property type="nucleotide sequence ID" value="NZ_BOMU01000101.1"/>
</dbReference>
<evidence type="ECO:0000259" key="11">
    <source>
        <dbReference type="Pfam" id="PF02770"/>
    </source>
</evidence>
<dbReference type="GO" id="GO:0003995">
    <property type="term" value="F:acyl-CoA dehydrogenase activity"/>
    <property type="evidence" value="ECO:0007669"/>
    <property type="project" value="TreeGrafter"/>
</dbReference>
<feature type="domain" description="Acyl-CoA dehydrogenase/oxidase C-terminal" evidence="10">
    <location>
        <begin position="230"/>
        <end position="372"/>
    </location>
</feature>
<proteinExistence type="inferred from homology"/>
<keyword evidence="4 9" id="KW-0274">FAD</keyword>
<dbReference type="Proteomes" id="UP000198415">
    <property type="component" value="Unassembled WGS sequence"/>
</dbReference>
<feature type="domain" description="Acyl-CoA oxidase/dehydrogenase middle" evidence="11">
    <location>
        <begin position="123"/>
        <end position="218"/>
    </location>
</feature>
<dbReference type="InterPro" id="IPR046373">
    <property type="entry name" value="Acyl-CoA_Oxase/DH_mid-dom_sf"/>
</dbReference>
<reference evidence="12 13" key="1">
    <citation type="submission" date="2017-06" db="EMBL/GenBank/DDBJ databases">
        <authorList>
            <person name="Kim H.J."/>
            <person name="Triplett B.A."/>
        </authorList>
    </citation>
    <scope>NUCLEOTIDE SEQUENCE [LARGE SCALE GENOMIC DNA]</scope>
    <source>
        <strain evidence="12 13">DSM 43151</strain>
    </source>
</reference>
<dbReference type="InterPro" id="IPR036250">
    <property type="entry name" value="AcylCo_DH-like_C"/>
</dbReference>
<organism evidence="12 13">
    <name type="scientific">Actinoplanes regularis</name>
    <dbReference type="NCBI Taxonomy" id="52697"/>
    <lineage>
        <taxon>Bacteria</taxon>
        <taxon>Bacillati</taxon>
        <taxon>Actinomycetota</taxon>
        <taxon>Actinomycetes</taxon>
        <taxon>Micromonosporales</taxon>
        <taxon>Micromonosporaceae</taxon>
        <taxon>Actinoplanes</taxon>
    </lineage>
</organism>
<dbReference type="GO" id="GO:0005737">
    <property type="term" value="C:cytoplasm"/>
    <property type="evidence" value="ECO:0007669"/>
    <property type="project" value="TreeGrafter"/>
</dbReference>
<dbReference type="Gene3D" id="2.40.110.10">
    <property type="entry name" value="Butyryl-CoA Dehydrogenase, subunit A, domain 2"/>
    <property type="match status" value="1"/>
</dbReference>
<evidence type="ECO:0000256" key="4">
    <source>
        <dbReference type="ARBA" id="ARBA00022827"/>
    </source>
</evidence>
<comment type="cofactor">
    <cofactor evidence="9">
        <name>FAD</name>
        <dbReference type="ChEBI" id="CHEBI:57692"/>
    </cofactor>
</comment>
<dbReference type="InterPro" id="IPR009100">
    <property type="entry name" value="AcylCoA_DH/oxidase_NM_dom_sf"/>
</dbReference>
<evidence type="ECO:0000256" key="3">
    <source>
        <dbReference type="ARBA" id="ARBA00022630"/>
    </source>
</evidence>
<gene>
    <name evidence="12" type="ORF">SAMN06264365_12410</name>
</gene>
<evidence type="ECO:0000313" key="13">
    <source>
        <dbReference type="Proteomes" id="UP000198415"/>
    </source>
</evidence>
<dbReference type="SUPFAM" id="SSF56645">
    <property type="entry name" value="Acyl-CoA dehydrogenase NM domain-like"/>
    <property type="match status" value="1"/>
</dbReference>